<sequence>MIALSDALNLDKIASARKISAAVVNISGRQRMLSQRMAFLAMRLVGAANVEERVTMRDALLETAALMEKSHWGLIQGSAEMNLPGKPSGVVREMYFQAPLHLDVQVRRYIEAARALAREPEVAMTQNNRHLQYIIEKAAFELLAGLDAVVSQYQLESEAEQDAVDANLAKLYQQSREAASAAAERAKQVEITLQDLQQAQQLLIQGEKLSNLGLMVAELVHEIKNPVNFIYGNVSHIRGYTEDLLSSLRLYQECYPHPHPKLEQHLATVELDFLLEDLPKILDSMQVGAENLRELVLSLKDFSRMDSGAMKPVAIHEGLDNILLILQHRLKGKGGMGAIEVVKEYGELPLVECYQSQVNQVFMNVLSNAIEALEEMQSKGEGGQRPKITIRTEMLNSDFIAVRIADNGPGMTEKVRQQLFAPFFTTKAAGKGTGLGLSISFQIVVQKHRGFLWCVSEPGEGTEFWIKLPVLQRAKSPTRTLAVSEEATAV</sequence>
<dbReference type="Pfam" id="PF13675">
    <property type="entry name" value="PilJ"/>
    <property type="match status" value="1"/>
</dbReference>
<comment type="subcellular location">
    <subcellularLocation>
        <location evidence="2">Membrane</location>
        <topology evidence="2">Multi-pass membrane protein</topology>
    </subcellularLocation>
</comment>
<evidence type="ECO:0000256" key="7">
    <source>
        <dbReference type="ARBA" id="ARBA00022989"/>
    </source>
</evidence>
<evidence type="ECO:0000256" key="3">
    <source>
        <dbReference type="ARBA" id="ARBA00012438"/>
    </source>
</evidence>
<dbReference type="Gene3D" id="3.30.565.10">
    <property type="entry name" value="Histidine kinase-like ATPase, C-terminal domain"/>
    <property type="match status" value="1"/>
</dbReference>
<comment type="caution">
    <text evidence="11">The sequence shown here is derived from an EMBL/GenBank/DDBJ whole genome shotgun (WGS) entry which is preliminary data.</text>
</comment>
<gene>
    <name evidence="11" type="ORF">ENR15_00690</name>
</gene>
<keyword evidence="7" id="KW-1133">Transmembrane helix</keyword>
<dbReference type="AlphaFoldDB" id="A0A7C3VGZ3"/>
<accession>A0A7C3VGZ3</accession>
<dbReference type="InterPro" id="IPR004358">
    <property type="entry name" value="Sig_transdc_His_kin-like_C"/>
</dbReference>
<dbReference type="GO" id="GO:0000155">
    <property type="term" value="F:phosphorelay sensor kinase activity"/>
    <property type="evidence" value="ECO:0007669"/>
    <property type="project" value="InterPro"/>
</dbReference>
<name>A0A7C3VGZ3_9CYAN</name>
<evidence type="ECO:0000256" key="6">
    <source>
        <dbReference type="ARBA" id="ARBA00022777"/>
    </source>
</evidence>
<dbReference type="SMART" id="SM00388">
    <property type="entry name" value="HisKA"/>
    <property type="match status" value="1"/>
</dbReference>
<dbReference type="SUPFAM" id="SSF55874">
    <property type="entry name" value="ATPase domain of HSP90 chaperone/DNA topoisomerase II/histidine kinase"/>
    <property type="match status" value="1"/>
</dbReference>
<evidence type="ECO:0000256" key="1">
    <source>
        <dbReference type="ARBA" id="ARBA00000085"/>
    </source>
</evidence>
<dbReference type="GO" id="GO:0016020">
    <property type="term" value="C:membrane"/>
    <property type="evidence" value="ECO:0007669"/>
    <property type="project" value="UniProtKB-SubCell"/>
</dbReference>
<evidence type="ECO:0000256" key="2">
    <source>
        <dbReference type="ARBA" id="ARBA00004141"/>
    </source>
</evidence>
<evidence type="ECO:0000259" key="10">
    <source>
        <dbReference type="PROSITE" id="PS50109"/>
    </source>
</evidence>
<feature type="domain" description="Histidine kinase" evidence="10">
    <location>
        <begin position="218"/>
        <end position="472"/>
    </location>
</feature>
<protein>
    <recommendedName>
        <fullName evidence="3">histidine kinase</fullName>
        <ecNumber evidence="3">2.7.13.3</ecNumber>
    </recommendedName>
</protein>
<dbReference type="Gene3D" id="1.10.287.130">
    <property type="match status" value="1"/>
</dbReference>
<dbReference type="PROSITE" id="PS50109">
    <property type="entry name" value="HIS_KIN"/>
    <property type="match status" value="1"/>
</dbReference>
<keyword evidence="5" id="KW-0812">Transmembrane</keyword>
<dbReference type="EC" id="2.7.13.3" evidence="3"/>
<keyword evidence="6" id="KW-0808">Transferase</keyword>
<keyword evidence="4" id="KW-0597">Phosphoprotein</keyword>
<evidence type="ECO:0000256" key="4">
    <source>
        <dbReference type="ARBA" id="ARBA00022553"/>
    </source>
</evidence>
<dbReference type="PANTHER" id="PTHR43065:SF50">
    <property type="entry name" value="HISTIDINE KINASE"/>
    <property type="match status" value="1"/>
</dbReference>
<keyword evidence="6" id="KW-0418">Kinase</keyword>
<evidence type="ECO:0000256" key="5">
    <source>
        <dbReference type="ARBA" id="ARBA00022692"/>
    </source>
</evidence>
<dbReference type="PRINTS" id="PR00344">
    <property type="entry name" value="BCTRLSENSOR"/>
</dbReference>
<dbReference type="InterPro" id="IPR003661">
    <property type="entry name" value="HisK_dim/P_dom"/>
</dbReference>
<evidence type="ECO:0000313" key="11">
    <source>
        <dbReference type="EMBL" id="HGF99216.1"/>
    </source>
</evidence>
<reference evidence="11" key="1">
    <citation type="journal article" date="2020" name="mSystems">
        <title>Genome- and Community-Level Interaction Insights into Carbon Utilization and Element Cycling Functions of Hydrothermarchaeota in Hydrothermal Sediment.</title>
        <authorList>
            <person name="Zhou Z."/>
            <person name="Liu Y."/>
            <person name="Xu W."/>
            <person name="Pan J."/>
            <person name="Luo Z.H."/>
            <person name="Li M."/>
        </authorList>
    </citation>
    <scope>NUCLEOTIDE SEQUENCE [LARGE SCALE GENOMIC DNA]</scope>
    <source>
        <strain evidence="11">SpSt-374</strain>
    </source>
</reference>
<dbReference type="PANTHER" id="PTHR43065">
    <property type="entry name" value="SENSOR HISTIDINE KINASE"/>
    <property type="match status" value="1"/>
</dbReference>
<evidence type="ECO:0000256" key="8">
    <source>
        <dbReference type="ARBA" id="ARBA00023012"/>
    </source>
</evidence>
<dbReference type="InterPro" id="IPR029095">
    <property type="entry name" value="NarX-like_N"/>
</dbReference>
<dbReference type="Pfam" id="PF02518">
    <property type="entry name" value="HATPase_c"/>
    <property type="match status" value="1"/>
</dbReference>
<dbReference type="InterPro" id="IPR036890">
    <property type="entry name" value="HATPase_C_sf"/>
</dbReference>
<keyword evidence="8" id="KW-0902">Two-component regulatory system</keyword>
<dbReference type="InterPro" id="IPR003594">
    <property type="entry name" value="HATPase_dom"/>
</dbReference>
<dbReference type="SMART" id="SM00387">
    <property type="entry name" value="HATPase_c"/>
    <property type="match status" value="1"/>
</dbReference>
<proteinExistence type="predicted"/>
<dbReference type="InterPro" id="IPR005467">
    <property type="entry name" value="His_kinase_dom"/>
</dbReference>
<dbReference type="EMBL" id="DSPX01000003">
    <property type="protein sequence ID" value="HGF99216.1"/>
    <property type="molecule type" value="Genomic_DNA"/>
</dbReference>
<evidence type="ECO:0000256" key="9">
    <source>
        <dbReference type="ARBA" id="ARBA00023136"/>
    </source>
</evidence>
<keyword evidence="9" id="KW-0472">Membrane</keyword>
<dbReference type="SUPFAM" id="SSF47384">
    <property type="entry name" value="Homodimeric domain of signal transducing histidine kinase"/>
    <property type="match status" value="1"/>
</dbReference>
<organism evidence="11">
    <name type="scientific">Planktothricoides sp. SpSt-374</name>
    <dbReference type="NCBI Taxonomy" id="2282167"/>
    <lineage>
        <taxon>Bacteria</taxon>
        <taxon>Bacillati</taxon>
        <taxon>Cyanobacteriota</taxon>
        <taxon>Cyanophyceae</taxon>
        <taxon>Oscillatoriophycideae</taxon>
        <taxon>Oscillatoriales</taxon>
        <taxon>Oscillatoriaceae</taxon>
        <taxon>Planktothricoides</taxon>
    </lineage>
</organism>
<dbReference type="InterPro" id="IPR036097">
    <property type="entry name" value="HisK_dim/P_sf"/>
</dbReference>
<comment type="catalytic activity">
    <reaction evidence="1">
        <text>ATP + protein L-histidine = ADP + protein N-phospho-L-histidine.</text>
        <dbReference type="EC" id="2.7.13.3"/>
    </reaction>
</comment>